<dbReference type="EMBL" id="LJIG01016087">
    <property type="protein sequence ID" value="KRT81654.1"/>
    <property type="molecule type" value="Genomic_DNA"/>
</dbReference>
<evidence type="ECO:0000256" key="3">
    <source>
        <dbReference type="ARBA" id="ARBA00036807"/>
    </source>
</evidence>
<evidence type="ECO:0000256" key="2">
    <source>
        <dbReference type="ARBA" id="ARBA00036631"/>
    </source>
</evidence>
<evidence type="ECO:0000256" key="1">
    <source>
        <dbReference type="ARBA" id="ARBA00013038"/>
    </source>
</evidence>
<gene>
    <name evidence="8" type="ORF">AMK59_5478</name>
</gene>
<dbReference type="EC" id="3.1.3.64" evidence="1"/>
<sequence>MAMYKGFRVLEKSKPPSPHSILLEYRGKENTLLFESQAVAVLSVQETEAVKKQYAKILDAYGCLGVLQLNAGENTVLYLVMITGCFSVGKIGDTEIFRITQTQFIPLHYQQSEDRIVEVRKLLNSGTFYFSWNTSSAPLDLTLCAQKKQRTAQTDHRFFWNRMLFVHLVHFDVDCNAWLVKAMCGSVEIRTVYIGHRKATAAVISRLSCERAGTRFNVRGTNDEGHVANFVETEQMIYLDNGISSYMQTRGSVPLFWEQPGVQVGSHKVKLSRGFEASKSAFDRHMKMIKERYGKQVIVNLLGTSLIGSKEGEATLSQEFQRHHEESDHKDIPHIVFDYHQECRGGNQTNLSKLKNKVAQYFDEYGFFYTDGVTVHSYQSGTLRTNCLDCLDRTNCVQTFFGLEALAKQLQVMQLADKKQTISRFEEVFKQMWINNGNEISKIYAGTGAIQGGSKLMDGARSAARTIQNNLLDNSKQEAIDVLLVGSTLSSELADRARTLLPYNTLHGNILCTGLKYFSLEIIQDNYSTSSCSTRNVQKIYGVHNSIASKSSSGDVQRKWG</sequence>
<dbReference type="PROSITE" id="PS50275">
    <property type="entry name" value="SAC"/>
    <property type="match status" value="1"/>
</dbReference>
<evidence type="ECO:0000313" key="9">
    <source>
        <dbReference type="Proteomes" id="UP000051574"/>
    </source>
</evidence>
<evidence type="ECO:0000256" key="6">
    <source>
        <dbReference type="ARBA" id="ARBA00041911"/>
    </source>
</evidence>
<accession>A0A0T6B2T9</accession>
<dbReference type="InterPro" id="IPR002013">
    <property type="entry name" value="SAC_dom"/>
</dbReference>
<organism evidence="8 9">
    <name type="scientific">Oryctes borbonicus</name>
    <dbReference type="NCBI Taxonomy" id="1629725"/>
    <lineage>
        <taxon>Eukaryota</taxon>
        <taxon>Metazoa</taxon>
        <taxon>Ecdysozoa</taxon>
        <taxon>Arthropoda</taxon>
        <taxon>Hexapoda</taxon>
        <taxon>Insecta</taxon>
        <taxon>Pterygota</taxon>
        <taxon>Neoptera</taxon>
        <taxon>Endopterygota</taxon>
        <taxon>Coleoptera</taxon>
        <taxon>Polyphaga</taxon>
        <taxon>Scarabaeiformia</taxon>
        <taxon>Scarabaeidae</taxon>
        <taxon>Dynastinae</taxon>
        <taxon>Oryctes</taxon>
    </lineage>
</organism>
<evidence type="ECO:0000259" key="7">
    <source>
        <dbReference type="PROSITE" id="PS50275"/>
    </source>
</evidence>
<dbReference type="Pfam" id="PF02383">
    <property type="entry name" value="Syja_N"/>
    <property type="match status" value="1"/>
</dbReference>
<dbReference type="GO" id="GO:0004438">
    <property type="term" value="F:phosphatidylinositol-3-phosphate phosphatase activity"/>
    <property type="evidence" value="ECO:0007669"/>
    <property type="project" value="UniProtKB-EC"/>
</dbReference>
<dbReference type="Proteomes" id="UP000051574">
    <property type="component" value="Unassembled WGS sequence"/>
</dbReference>
<dbReference type="AlphaFoldDB" id="A0A0T6B2T9"/>
<dbReference type="GO" id="GO:0005783">
    <property type="term" value="C:endoplasmic reticulum"/>
    <property type="evidence" value="ECO:0007669"/>
    <property type="project" value="TreeGrafter"/>
</dbReference>
<proteinExistence type="predicted"/>
<keyword evidence="9" id="KW-1185">Reference proteome</keyword>
<comment type="caution">
    <text evidence="8">The sequence shown here is derived from an EMBL/GenBank/DDBJ whole genome shotgun (WGS) entry which is preliminary data.</text>
</comment>
<name>A0A0T6B2T9_9SCAR</name>
<dbReference type="OrthoDB" id="1925875at2759"/>
<comment type="catalytic activity">
    <reaction evidence="3">
        <text>a 1,2-diacyl-sn-glycero-3-phospho-(1D-myo-inositol 4-phosphate) + H2O = a 1,2-diacyl-sn-glycero-3-phospho-(1D-myo-inositol) + phosphate</text>
        <dbReference type="Rhea" id="RHEA:55652"/>
        <dbReference type="ChEBI" id="CHEBI:15377"/>
        <dbReference type="ChEBI" id="CHEBI:43474"/>
        <dbReference type="ChEBI" id="CHEBI:57880"/>
        <dbReference type="ChEBI" id="CHEBI:58178"/>
    </reaction>
    <physiologicalReaction direction="left-to-right" evidence="3">
        <dbReference type="Rhea" id="RHEA:55653"/>
    </physiologicalReaction>
</comment>
<protein>
    <recommendedName>
        <fullName evidence="4">Phosphatidylinositol-3-phosphatase SAC1</fullName>
        <ecNumber evidence="1">3.1.3.64</ecNumber>
    </recommendedName>
    <alternativeName>
        <fullName evidence="6">Phosphatidylinositol-4-phosphate phosphatase</fullName>
    </alternativeName>
    <alternativeName>
        <fullName evidence="5">Suppressor of actin mutations 1-like protein</fullName>
    </alternativeName>
</protein>
<dbReference type="GO" id="GO:0046856">
    <property type="term" value="P:phosphatidylinositol dephosphorylation"/>
    <property type="evidence" value="ECO:0007669"/>
    <property type="project" value="TreeGrafter"/>
</dbReference>
<feature type="domain" description="SAC" evidence="7">
    <location>
        <begin position="119"/>
        <end position="446"/>
    </location>
</feature>
<comment type="catalytic activity">
    <reaction evidence="2">
        <text>a 1,2-diacyl-sn-glycero-3-phospho-(1D-myo-inositol-3-phosphate) + H2O = a 1,2-diacyl-sn-glycero-3-phospho-(1D-myo-inositol) + phosphate</text>
        <dbReference type="Rhea" id="RHEA:12316"/>
        <dbReference type="ChEBI" id="CHEBI:15377"/>
        <dbReference type="ChEBI" id="CHEBI:43474"/>
        <dbReference type="ChEBI" id="CHEBI:57880"/>
        <dbReference type="ChEBI" id="CHEBI:58088"/>
        <dbReference type="EC" id="3.1.3.64"/>
    </reaction>
    <physiologicalReaction direction="left-to-right" evidence="2">
        <dbReference type="Rhea" id="RHEA:12317"/>
    </physiologicalReaction>
</comment>
<dbReference type="GO" id="GO:0043812">
    <property type="term" value="F:phosphatidylinositol-4-phosphate phosphatase activity"/>
    <property type="evidence" value="ECO:0007669"/>
    <property type="project" value="TreeGrafter"/>
</dbReference>
<evidence type="ECO:0000256" key="4">
    <source>
        <dbReference type="ARBA" id="ARBA00040795"/>
    </source>
</evidence>
<dbReference type="PANTHER" id="PTHR45662">
    <property type="entry name" value="PHOSPHATIDYLINOSITIDE PHOSPHATASE SAC1"/>
    <property type="match status" value="1"/>
</dbReference>
<reference evidence="8 9" key="1">
    <citation type="submission" date="2015-09" db="EMBL/GenBank/DDBJ databases">
        <title>Draft genome of the scarab beetle Oryctes borbonicus.</title>
        <authorList>
            <person name="Meyer J.M."/>
            <person name="Markov G.V."/>
            <person name="Baskaran P."/>
            <person name="Herrmann M."/>
            <person name="Sommer R.J."/>
            <person name="Roedelsperger C."/>
        </authorList>
    </citation>
    <scope>NUCLEOTIDE SEQUENCE [LARGE SCALE GENOMIC DNA]</scope>
    <source>
        <strain evidence="8">OB123</strain>
        <tissue evidence="8">Whole animal</tissue>
    </source>
</reference>
<evidence type="ECO:0000256" key="5">
    <source>
        <dbReference type="ARBA" id="ARBA00041396"/>
    </source>
</evidence>
<evidence type="ECO:0000313" key="8">
    <source>
        <dbReference type="EMBL" id="KRT81654.1"/>
    </source>
</evidence>
<dbReference type="PANTHER" id="PTHR45662:SF2">
    <property type="entry name" value="PHOSPHATIDYLINOSITOL-3-PHOSPHATASE SAC1"/>
    <property type="match status" value="1"/>
</dbReference>